<evidence type="ECO:0000256" key="8">
    <source>
        <dbReference type="PROSITE-ProRule" id="PRU00221"/>
    </source>
</evidence>
<dbReference type="EMBL" id="CP144522">
    <property type="protein sequence ID" value="WWC69741.1"/>
    <property type="molecule type" value="Genomic_DNA"/>
</dbReference>
<evidence type="ECO:0000313" key="11">
    <source>
        <dbReference type="EMBL" id="OCF52032.1"/>
    </source>
</evidence>
<evidence type="ECO:0000256" key="7">
    <source>
        <dbReference type="ARBA" id="ARBA00076453"/>
    </source>
</evidence>
<dbReference type="AlphaFoldDB" id="A0A1B9I8V5"/>
<dbReference type="Proteomes" id="UP000094020">
    <property type="component" value="Chromosome 4"/>
</dbReference>
<feature type="repeat" description="WD" evidence="8">
    <location>
        <begin position="335"/>
        <end position="371"/>
    </location>
</feature>
<evidence type="ECO:0000256" key="1">
    <source>
        <dbReference type="ARBA" id="ARBA00004099"/>
    </source>
</evidence>
<dbReference type="PROSITE" id="PS50294">
    <property type="entry name" value="WD_REPEATS_REGION"/>
    <property type="match status" value="1"/>
</dbReference>
<dbReference type="PROSITE" id="PS50082">
    <property type="entry name" value="WD_REPEATS_2"/>
    <property type="match status" value="1"/>
</dbReference>
<evidence type="ECO:0000259" key="10">
    <source>
        <dbReference type="SMART" id="SM01033"/>
    </source>
</evidence>
<dbReference type="GO" id="GO:0000462">
    <property type="term" value="P:maturation of SSU-rRNA from tricistronic rRNA transcript (SSU-rRNA, 5.8S rRNA, LSU-rRNA)"/>
    <property type="evidence" value="ECO:0007669"/>
    <property type="project" value="TreeGrafter"/>
</dbReference>
<evidence type="ECO:0000256" key="5">
    <source>
        <dbReference type="ARBA" id="ARBA00022737"/>
    </source>
</evidence>
<dbReference type="EMBL" id="KI894008">
    <property type="protein sequence ID" value="OCF52032.1"/>
    <property type="molecule type" value="Genomic_DNA"/>
</dbReference>
<reference evidence="11" key="1">
    <citation type="submission" date="2013-07" db="EMBL/GenBank/DDBJ databases">
        <title>The Genome Sequence of Cryptococcus pinus CBS10737.</title>
        <authorList>
            <consortium name="The Broad Institute Genome Sequencing Platform"/>
            <person name="Cuomo C."/>
            <person name="Litvintseva A."/>
            <person name="Chen Y."/>
            <person name="Heitman J."/>
            <person name="Sun S."/>
            <person name="Springer D."/>
            <person name="Dromer F."/>
            <person name="Young S.K."/>
            <person name="Zeng Q."/>
            <person name="Gargeya S."/>
            <person name="Fitzgerald M."/>
            <person name="Abouelleil A."/>
            <person name="Alvarado L."/>
            <person name="Berlin A.M."/>
            <person name="Chapman S.B."/>
            <person name="Dewar J."/>
            <person name="Goldberg J."/>
            <person name="Griggs A."/>
            <person name="Gujja S."/>
            <person name="Hansen M."/>
            <person name="Howarth C."/>
            <person name="Imamovic A."/>
            <person name="Larimer J."/>
            <person name="McCowan C."/>
            <person name="Murphy C."/>
            <person name="Pearson M."/>
            <person name="Priest M."/>
            <person name="Roberts A."/>
            <person name="Saif S."/>
            <person name="Shea T."/>
            <person name="Sykes S."/>
            <person name="Wortman J."/>
            <person name="Nusbaum C."/>
            <person name="Birren B."/>
        </authorList>
    </citation>
    <scope>NUCLEOTIDE SEQUENCE [LARGE SCALE GENOMIC DNA]</scope>
    <source>
        <strain evidence="11">CBS 10737</strain>
    </source>
</reference>
<proteinExistence type="predicted"/>
<organism evidence="11">
    <name type="scientific">Kwoniella pini CBS 10737</name>
    <dbReference type="NCBI Taxonomy" id="1296096"/>
    <lineage>
        <taxon>Eukaryota</taxon>
        <taxon>Fungi</taxon>
        <taxon>Dikarya</taxon>
        <taxon>Basidiomycota</taxon>
        <taxon>Agaricomycotina</taxon>
        <taxon>Tremellomycetes</taxon>
        <taxon>Tremellales</taxon>
        <taxon>Cryptococcaceae</taxon>
        <taxon>Kwoniella</taxon>
    </lineage>
</organism>
<comment type="function">
    <text evidence="1">Involved in nucleolar processing of pre-18S ribosomal RNA.</text>
</comment>
<dbReference type="PANTHER" id="PTHR14085:SF3">
    <property type="entry name" value="WD REPEAT-CONTAINING PROTEIN 46"/>
    <property type="match status" value="1"/>
</dbReference>
<dbReference type="OrthoDB" id="10251154at2759"/>
<keyword evidence="3" id="KW-0698">rRNA processing</keyword>
<dbReference type="GO" id="GO:0030686">
    <property type="term" value="C:90S preribosome"/>
    <property type="evidence" value="ECO:0007669"/>
    <property type="project" value="TreeGrafter"/>
</dbReference>
<feature type="region of interest" description="Disordered" evidence="9">
    <location>
        <begin position="1"/>
        <end position="87"/>
    </location>
</feature>
<dbReference type="STRING" id="1296096.A0A1B9I8V5"/>
<evidence type="ECO:0000256" key="2">
    <source>
        <dbReference type="ARBA" id="ARBA00004604"/>
    </source>
</evidence>
<reference evidence="12" key="4">
    <citation type="submission" date="2024-02" db="EMBL/GenBank/DDBJ databases">
        <title>Comparative genomics of Cryptococcus and Kwoniella reveals pathogenesis evolution and contrasting modes of karyotype evolution via chromosome fusion or intercentromeric recombination.</title>
        <authorList>
            <person name="Coelho M.A."/>
            <person name="David-Palma M."/>
            <person name="Shea T."/>
            <person name="Bowers K."/>
            <person name="McGinley-Smith S."/>
            <person name="Mohammad A.W."/>
            <person name="Gnirke A."/>
            <person name="Yurkov A.M."/>
            <person name="Nowrousian M."/>
            <person name="Sun S."/>
            <person name="Cuomo C.A."/>
            <person name="Heitman J."/>
        </authorList>
    </citation>
    <scope>NUCLEOTIDE SEQUENCE</scope>
    <source>
        <strain evidence="12">CBS 10737</strain>
    </source>
</reference>
<gene>
    <name evidence="11" type="ORF">I206_01316</name>
    <name evidence="12" type="ORF">I206_103684</name>
</gene>
<dbReference type="InterPro" id="IPR036322">
    <property type="entry name" value="WD40_repeat_dom_sf"/>
</dbReference>
<keyword evidence="4 8" id="KW-0853">WD repeat</keyword>
<evidence type="ECO:0000256" key="3">
    <source>
        <dbReference type="ARBA" id="ARBA00022552"/>
    </source>
</evidence>
<dbReference type="GeneID" id="30169685"/>
<evidence type="ECO:0000313" key="13">
    <source>
        <dbReference type="Proteomes" id="UP000094020"/>
    </source>
</evidence>
<protein>
    <recommendedName>
        <fullName evidence="7">U three protein 7</fullName>
    </recommendedName>
</protein>
<dbReference type="InterPro" id="IPR012952">
    <property type="entry name" value="BING4_C_dom"/>
</dbReference>
<dbReference type="InterPro" id="IPR015943">
    <property type="entry name" value="WD40/YVTN_repeat-like_dom_sf"/>
</dbReference>
<keyword evidence="13" id="KW-1185">Reference proteome</keyword>
<evidence type="ECO:0000256" key="6">
    <source>
        <dbReference type="ARBA" id="ARBA00023242"/>
    </source>
</evidence>
<keyword evidence="5" id="KW-0677">Repeat</keyword>
<dbReference type="SUPFAM" id="SSF50978">
    <property type="entry name" value="WD40 repeat-like"/>
    <property type="match status" value="1"/>
</dbReference>
<reference evidence="11" key="3">
    <citation type="submission" date="2016-07" db="EMBL/GenBank/DDBJ databases">
        <title>Evolution of pathogenesis and genome organization in the Tremellales.</title>
        <authorList>
            <person name="Cuomo C."/>
            <person name="Litvintseva A."/>
            <person name="Heitman J."/>
            <person name="Chen Y."/>
            <person name="Sun S."/>
            <person name="Springer D."/>
            <person name="Dromer F."/>
            <person name="Young S."/>
            <person name="Zeng Q."/>
            <person name="Chapman S."/>
            <person name="Gujja S."/>
            <person name="Saif S."/>
            <person name="Birren B."/>
        </authorList>
    </citation>
    <scope>NUCLEOTIDE SEQUENCE</scope>
    <source>
        <strain evidence="11">CBS 10737</strain>
    </source>
</reference>
<dbReference type="Gene3D" id="2.130.10.10">
    <property type="entry name" value="YVTN repeat-like/Quinoprotein amine dehydrogenase"/>
    <property type="match status" value="2"/>
</dbReference>
<dbReference type="FunFam" id="2.130.10.10:FF:000378">
    <property type="entry name" value="U3 small nucleolar RNA-associated protein 7"/>
    <property type="match status" value="1"/>
</dbReference>
<dbReference type="RefSeq" id="XP_019013251.1">
    <property type="nucleotide sequence ID" value="XM_019153090.1"/>
</dbReference>
<evidence type="ECO:0000313" key="12">
    <source>
        <dbReference type="EMBL" id="WWC69741.1"/>
    </source>
</evidence>
<dbReference type="KEGG" id="kpin:30169685"/>
<dbReference type="PANTHER" id="PTHR14085">
    <property type="entry name" value="WD-REPEAT PROTEIN BING4"/>
    <property type="match status" value="1"/>
</dbReference>
<dbReference type="Pfam" id="PF00400">
    <property type="entry name" value="WD40"/>
    <property type="match status" value="1"/>
</dbReference>
<dbReference type="SMART" id="SM01033">
    <property type="entry name" value="BING4CT"/>
    <property type="match status" value="1"/>
</dbReference>
<name>A0A1B9I8V5_9TREE</name>
<sequence length="634" mass="70846">MDALLASAGPLISNNKKNYKGKTSSSSSSNYIKKQGPTSHQTITRKDGTKIDPSLDSILGNTRIPSSFHQSNLATGSGSGSGSGSKPLISDLDLSKIKDKKLRSKLTRQDLNNKQLILERNQVNDWINKSISGSKGEIEVEEELGEKTWRIKQNEIQNFIGTSNKSKKFDLKFEGMGSYKIDYTKNGRHLAIASSSGHVATFDWQAGKLHSEIQLKESVRDIKFLHSEDFYAVAQKRYVFIYDQNGVELHKLKQHIDPTHMEFLPYHYLLTTVGHAGYLKYHDTSTGVMLTQIPTHLGSPHSMAQNPHSAIIHLGHANGTMSLWSPNMTTPHVKLLAHRGPVNGIAVDPSEGSAGRYVATSGMDGMVKIWDGRMWGKEVRQWHVRNQITNLAYSGMGMLSVGGKSGVTIYKDLQEGNLNNTPTPYLTLPLPSLTCSSIKFCPFEDLLCIGHEKGISSLLIPGSGEPNFDSNEADLYETYSRKRERDVRGLLDKIKPELITLDTDFLGKINESRGGETFEERNKRSFRQLGRLERLRINGKADENEINQLESENENENENELKQNTKEEKIKRKMKGKGGSTSRYLRKKQKKNIIDNSLLTMKAKVSAQRKAEETKRKIASGEIIKETGALARFG</sequence>
<dbReference type="InterPro" id="IPR001680">
    <property type="entry name" value="WD40_rpt"/>
</dbReference>
<feature type="compositionally biased region" description="Polar residues" evidence="9">
    <location>
        <begin position="59"/>
        <end position="75"/>
    </location>
</feature>
<feature type="region of interest" description="Disordered" evidence="9">
    <location>
        <begin position="550"/>
        <end position="587"/>
    </location>
</feature>
<evidence type="ECO:0000256" key="4">
    <source>
        <dbReference type="ARBA" id="ARBA00022574"/>
    </source>
</evidence>
<feature type="compositionally biased region" description="Basic and acidic residues" evidence="9">
    <location>
        <begin position="559"/>
        <end position="570"/>
    </location>
</feature>
<evidence type="ECO:0000256" key="9">
    <source>
        <dbReference type="SAM" id="MobiDB-lite"/>
    </source>
</evidence>
<feature type="compositionally biased region" description="Low complexity" evidence="9">
    <location>
        <begin position="13"/>
        <end position="34"/>
    </location>
</feature>
<dbReference type="InterPro" id="IPR040315">
    <property type="entry name" value="WDR46/Utp7"/>
</dbReference>
<dbReference type="SMART" id="SM00320">
    <property type="entry name" value="WD40"/>
    <property type="match status" value="5"/>
</dbReference>
<feature type="domain" description="BING4 C-terminal" evidence="10">
    <location>
        <begin position="424"/>
        <end position="503"/>
    </location>
</feature>
<reference evidence="12" key="2">
    <citation type="submission" date="2013-07" db="EMBL/GenBank/DDBJ databases">
        <authorList>
            <consortium name="The Broad Institute Genome Sequencing Platform"/>
            <person name="Cuomo C."/>
            <person name="Litvintseva A."/>
            <person name="Chen Y."/>
            <person name="Heitman J."/>
            <person name="Sun S."/>
            <person name="Springer D."/>
            <person name="Dromer F."/>
            <person name="Young S.K."/>
            <person name="Zeng Q."/>
            <person name="Gargeya S."/>
            <person name="Fitzgerald M."/>
            <person name="Abouelleil A."/>
            <person name="Alvarado L."/>
            <person name="Berlin A.M."/>
            <person name="Chapman S.B."/>
            <person name="Dewar J."/>
            <person name="Goldberg J."/>
            <person name="Griggs A."/>
            <person name="Gujja S."/>
            <person name="Hansen M."/>
            <person name="Howarth C."/>
            <person name="Imamovic A."/>
            <person name="Larimer J."/>
            <person name="McCowan C."/>
            <person name="Murphy C."/>
            <person name="Pearson M."/>
            <person name="Priest M."/>
            <person name="Roberts A."/>
            <person name="Saif S."/>
            <person name="Shea T."/>
            <person name="Sykes S."/>
            <person name="Wortman J."/>
            <person name="Nusbaum C."/>
            <person name="Birren B."/>
        </authorList>
    </citation>
    <scope>NUCLEOTIDE SEQUENCE</scope>
    <source>
        <strain evidence="12">CBS 10737</strain>
    </source>
</reference>
<accession>A0A1B9I8V5</accession>
<dbReference type="GO" id="GO:0032040">
    <property type="term" value="C:small-subunit processome"/>
    <property type="evidence" value="ECO:0007669"/>
    <property type="project" value="TreeGrafter"/>
</dbReference>
<dbReference type="Pfam" id="PF08149">
    <property type="entry name" value="BING4CT"/>
    <property type="match status" value="1"/>
</dbReference>
<keyword evidence="6" id="KW-0539">Nucleus</keyword>
<comment type="subcellular location">
    <subcellularLocation>
        <location evidence="2">Nucleus</location>
        <location evidence="2">Nucleolus</location>
    </subcellularLocation>
</comment>